<feature type="region of interest" description="Disordered" evidence="5">
    <location>
        <begin position="612"/>
        <end position="636"/>
    </location>
</feature>
<keyword evidence="4" id="KW-0106">Calcium</keyword>
<evidence type="ECO:0000256" key="5">
    <source>
        <dbReference type="SAM" id="MobiDB-lite"/>
    </source>
</evidence>
<dbReference type="InterPro" id="IPR000917">
    <property type="entry name" value="Sulfatase_N"/>
</dbReference>
<feature type="signal peptide" evidence="6">
    <location>
        <begin position="1"/>
        <end position="29"/>
    </location>
</feature>
<reference evidence="8 9" key="1">
    <citation type="submission" date="2017-06" db="EMBL/GenBank/DDBJ databases">
        <title>Description of Rhodopirellula bahusiensis sp. nov.</title>
        <authorList>
            <person name="Kizina J."/>
            <person name="Harder J."/>
        </authorList>
    </citation>
    <scope>NUCLEOTIDE SEQUENCE [LARGE SCALE GENOMIC DNA]</scope>
    <source>
        <strain evidence="8 9">SWK21</strain>
    </source>
</reference>
<evidence type="ECO:0000256" key="1">
    <source>
        <dbReference type="ARBA" id="ARBA00008779"/>
    </source>
</evidence>
<evidence type="ECO:0000256" key="2">
    <source>
        <dbReference type="ARBA" id="ARBA00022723"/>
    </source>
</evidence>
<evidence type="ECO:0000256" key="6">
    <source>
        <dbReference type="SAM" id="SignalP"/>
    </source>
</evidence>
<evidence type="ECO:0000313" key="9">
    <source>
        <dbReference type="Proteomes" id="UP000225740"/>
    </source>
</evidence>
<dbReference type="PANTHER" id="PTHR42693:SF53">
    <property type="entry name" value="ENDO-4-O-SULFATASE"/>
    <property type="match status" value="1"/>
</dbReference>
<dbReference type="RefSeq" id="WP_099258723.1">
    <property type="nucleotide sequence ID" value="NZ_NIZW01000001.1"/>
</dbReference>
<proteinExistence type="inferred from homology"/>
<keyword evidence="6" id="KW-0732">Signal</keyword>
<feature type="domain" description="Sulfatase N-terminal" evidence="7">
    <location>
        <begin position="33"/>
        <end position="346"/>
    </location>
</feature>
<dbReference type="AlphaFoldDB" id="A0A2G1WDD6"/>
<dbReference type="Gene3D" id="3.30.1120.10">
    <property type="match status" value="1"/>
</dbReference>
<dbReference type="GO" id="GO:0004065">
    <property type="term" value="F:arylsulfatase activity"/>
    <property type="evidence" value="ECO:0007669"/>
    <property type="project" value="TreeGrafter"/>
</dbReference>
<dbReference type="Proteomes" id="UP000225740">
    <property type="component" value="Unassembled WGS sequence"/>
</dbReference>
<organism evidence="8 9">
    <name type="scientific">Rhodopirellula bahusiensis</name>
    <dbReference type="NCBI Taxonomy" id="2014065"/>
    <lineage>
        <taxon>Bacteria</taxon>
        <taxon>Pseudomonadati</taxon>
        <taxon>Planctomycetota</taxon>
        <taxon>Planctomycetia</taxon>
        <taxon>Pirellulales</taxon>
        <taxon>Pirellulaceae</taxon>
        <taxon>Rhodopirellula</taxon>
    </lineage>
</organism>
<dbReference type="EMBL" id="NIZW01000001">
    <property type="protein sequence ID" value="PHQ37016.1"/>
    <property type="molecule type" value="Genomic_DNA"/>
</dbReference>
<dbReference type="InterPro" id="IPR017850">
    <property type="entry name" value="Alkaline_phosphatase_core_sf"/>
</dbReference>
<keyword evidence="9" id="KW-1185">Reference proteome</keyword>
<dbReference type="CDD" id="cd16146">
    <property type="entry name" value="ARS_like"/>
    <property type="match status" value="1"/>
</dbReference>
<dbReference type="PROSITE" id="PS00523">
    <property type="entry name" value="SULFATASE_1"/>
    <property type="match status" value="1"/>
</dbReference>
<evidence type="ECO:0000256" key="4">
    <source>
        <dbReference type="ARBA" id="ARBA00022837"/>
    </source>
</evidence>
<sequence>MYLIDITRLVLTATGLASLLVVSCSLANAADKPNVILIVADDQGYGDMSCHGNPILKTPNMDRLFIKSVRLTDFHVAPMCSPTRGQLMTGRDAMKNGCTAVCQGRSMMRADIPTMADFFAGSGYDTGHFGKWHMGDSNPHRPQDRGFQETLHHRAWGITSLADYWSNSYFDPVLNHNGVDKKIEGYCTDIFFDYAMEWIDRKSKVNDDKPFFVYLPTNAPHVPDVCDDKYSGPYVGEHDGKNIPSKFFGMIANLDENLGRLEEFLKGRGLRDDTLLIYMSDNGTQSNEAKELFNAGMRDKKRSVFEGGHRVPCFVRWPNGKLIQGGDVNELTQVQDLLPTLIELCGLQEVNFPFDDSVESQARGLCHFDGSSLAGLLKGTSNELPDRKIVIQYGVSGAKWGSAVALWDKWRLVGPGMLYNIATDPHQDHNVADRHPEIAKAMEEHYDRWHAEAKLLHDIPRWIKVGTQQQNPMMLYAQDWVGDYCDSRSGLTKGTAVGYWNVDAAKAGIYELEFRRWPAESKLPLNVGYGLDFKQGQKGQRPVVAANLQIGGANYTLDCIAEETHVTFRVNLKVGQQRLSTRLLDASDQTLCSAMYVKLTRLPDSVKVELTPESVRKPKDTAHAASPFPNPSPARPVTLAKDDILMADFEGKDFGDWEATGDAFTSGPTEAKSRIVGFQGHGVLDTFIANGSDRPTGTLTSPEFTIDRKQINILIGGGKTPDKTCVNLLVDGKPVRTAIGSATKNAANQKILRWVIWDVSELEGMSARIQIVDQHSGEWGHIVVDQIYRSNQKPSAESK</sequence>
<dbReference type="OrthoDB" id="9783154at2"/>
<evidence type="ECO:0000256" key="3">
    <source>
        <dbReference type="ARBA" id="ARBA00022801"/>
    </source>
</evidence>
<evidence type="ECO:0000313" key="8">
    <source>
        <dbReference type="EMBL" id="PHQ37016.1"/>
    </source>
</evidence>
<keyword evidence="2" id="KW-0479">Metal-binding</keyword>
<dbReference type="Pfam" id="PF00884">
    <property type="entry name" value="Sulfatase"/>
    <property type="match status" value="1"/>
</dbReference>
<protein>
    <submittedName>
        <fullName evidence="8">Arylsulfatase</fullName>
    </submittedName>
</protein>
<keyword evidence="3" id="KW-0378">Hydrolase</keyword>
<dbReference type="InterPro" id="IPR024607">
    <property type="entry name" value="Sulfatase_CS"/>
</dbReference>
<gene>
    <name evidence="8" type="ORF">CEE69_01185</name>
</gene>
<accession>A0A2G1WDD6</accession>
<dbReference type="GeneID" id="90606912"/>
<dbReference type="InterPro" id="IPR050738">
    <property type="entry name" value="Sulfatase"/>
</dbReference>
<evidence type="ECO:0000259" key="7">
    <source>
        <dbReference type="Pfam" id="PF00884"/>
    </source>
</evidence>
<dbReference type="Gene3D" id="3.40.720.10">
    <property type="entry name" value="Alkaline Phosphatase, subunit A"/>
    <property type="match status" value="1"/>
</dbReference>
<name>A0A2G1WDD6_9BACT</name>
<comment type="caution">
    <text evidence="8">The sequence shown here is derived from an EMBL/GenBank/DDBJ whole genome shotgun (WGS) entry which is preliminary data.</text>
</comment>
<feature type="chain" id="PRO_5013928304" evidence="6">
    <location>
        <begin position="30"/>
        <end position="799"/>
    </location>
</feature>
<dbReference type="PANTHER" id="PTHR42693">
    <property type="entry name" value="ARYLSULFATASE FAMILY MEMBER"/>
    <property type="match status" value="1"/>
</dbReference>
<dbReference type="GO" id="GO:0046872">
    <property type="term" value="F:metal ion binding"/>
    <property type="evidence" value="ECO:0007669"/>
    <property type="project" value="UniProtKB-KW"/>
</dbReference>
<comment type="similarity">
    <text evidence="1">Belongs to the sulfatase family.</text>
</comment>
<dbReference type="SUPFAM" id="SSF53649">
    <property type="entry name" value="Alkaline phosphatase-like"/>
    <property type="match status" value="1"/>
</dbReference>